<keyword evidence="3" id="KW-1185">Reference proteome</keyword>
<protein>
    <submittedName>
        <fullName evidence="2">Uncharacterized protein</fullName>
    </submittedName>
</protein>
<feature type="region of interest" description="Disordered" evidence="1">
    <location>
        <begin position="21"/>
        <end position="45"/>
    </location>
</feature>
<dbReference type="Proteomes" id="UP000599009">
    <property type="component" value="Unassembled WGS sequence"/>
</dbReference>
<evidence type="ECO:0000256" key="1">
    <source>
        <dbReference type="SAM" id="MobiDB-lite"/>
    </source>
</evidence>
<sequence length="105" mass="10573">MSTIGPDSHLNLASGLHRIDGPLDDLRRQQGGDAHEVQATSPAAEADAAPVALADAGERVLAAPAWDTAGPRMLAGDLALEARLGALPLAQAAEGAVDSVLDAFA</sequence>
<feature type="compositionally biased region" description="Basic and acidic residues" evidence="1">
    <location>
        <begin position="21"/>
        <end position="36"/>
    </location>
</feature>
<comment type="caution">
    <text evidence="2">The sequence shown here is derived from an EMBL/GenBank/DDBJ whole genome shotgun (WGS) entry which is preliminary data.</text>
</comment>
<evidence type="ECO:0000313" key="2">
    <source>
        <dbReference type="EMBL" id="GGJ96169.1"/>
    </source>
</evidence>
<dbReference type="RefSeq" id="WP_132985911.1">
    <property type="nucleotide sequence ID" value="NZ_BMME01000001.1"/>
</dbReference>
<name>A0ABQ2E6D8_9GAMM</name>
<proteinExistence type="predicted"/>
<accession>A0ABQ2E6D8</accession>
<reference evidence="3" key="1">
    <citation type="journal article" date="2019" name="Int. J. Syst. Evol. Microbiol.">
        <title>The Global Catalogue of Microorganisms (GCM) 10K type strain sequencing project: providing services to taxonomists for standard genome sequencing and annotation.</title>
        <authorList>
            <consortium name="The Broad Institute Genomics Platform"/>
            <consortium name="The Broad Institute Genome Sequencing Center for Infectious Disease"/>
            <person name="Wu L."/>
            <person name="Ma J."/>
        </authorList>
    </citation>
    <scope>NUCLEOTIDE SEQUENCE [LARGE SCALE GENOMIC DNA]</scope>
    <source>
        <strain evidence="3">CGMCC 1.8985</strain>
    </source>
</reference>
<gene>
    <name evidence="2" type="ORF">GCM10011394_01150</name>
</gene>
<dbReference type="EMBL" id="BMME01000001">
    <property type="protein sequence ID" value="GGJ96169.1"/>
    <property type="molecule type" value="Genomic_DNA"/>
</dbReference>
<organism evidence="2 3">
    <name type="scientific">Luteimonas terricola</name>
    <dbReference type="NCBI Taxonomy" id="645597"/>
    <lineage>
        <taxon>Bacteria</taxon>
        <taxon>Pseudomonadati</taxon>
        <taxon>Pseudomonadota</taxon>
        <taxon>Gammaproteobacteria</taxon>
        <taxon>Lysobacterales</taxon>
        <taxon>Lysobacteraceae</taxon>
        <taxon>Luteimonas</taxon>
    </lineage>
</organism>
<evidence type="ECO:0000313" key="3">
    <source>
        <dbReference type="Proteomes" id="UP000599009"/>
    </source>
</evidence>